<feature type="compositionally biased region" description="Basic and acidic residues" evidence="1">
    <location>
        <begin position="34"/>
        <end position="48"/>
    </location>
</feature>
<dbReference type="OrthoDB" id="10603110at2759"/>
<organism evidence="2 3">
    <name type="scientific">Clarias magur</name>
    <name type="common">Asian catfish</name>
    <name type="synonym">Macropteronotus magur</name>
    <dbReference type="NCBI Taxonomy" id="1594786"/>
    <lineage>
        <taxon>Eukaryota</taxon>
        <taxon>Metazoa</taxon>
        <taxon>Chordata</taxon>
        <taxon>Craniata</taxon>
        <taxon>Vertebrata</taxon>
        <taxon>Euteleostomi</taxon>
        <taxon>Actinopterygii</taxon>
        <taxon>Neopterygii</taxon>
        <taxon>Teleostei</taxon>
        <taxon>Ostariophysi</taxon>
        <taxon>Siluriformes</taxon>
        <taxon>Clariidae</taxon>
        <taxon>Clarias</taxon>
    </lineage>
</organism>
<feature type="region of interest" description="Disordered" evidence="1">
    <location>
        <begin position="1"/>
        <end position="62"/>
    </location>
</feature>
<evidence type="ECO:0000256" key="1">
    <source>
        <dbReference type="SAM" id="MobiDB-lite"/>
    </source>
</evidence>
<accession>A0A8J4UXN5</accession>
<sequence length="62" mass="6658">AASPSPTLPHEVPPTLLPVEEGEPGCSSSQSVREVTERDFKTAEKAQERISSSSSSDDEEEE</sequence>
<feature type="non-terminal residue" evidence="2">
    <location>
        <position position="62"/>
    </location>
</feature>
<proteinExistence type="predicted"/>
<dbReference type="Proteomes" id="UP000727407">
    <property type="component" value="Unassembled WGS sequence"/>
</dbReference>
<name>A0A8J4UXN5_CLAMG</name>
<evidence type="ECO:0000313" key="2">
    <source>
        <dbReference type="EMBL" id="KAF5905885.1"/>
    </source>
</evidence>
<protein>
    <submittedName>
        <fullName evidence="2">Nuclear receptor corepressor 2</fullName>
    </submittedName>
</protein>
<feature type="non-terminal residue" evidence="2">
    <location>
        <position position="1"/>
    </location>
</feature>
<keyword evidence="2" id="KW-0675">Receptor</keyword>
<comment type="caution">
    <text evidence="2">The sequence shown here is derived from an EMBL/GenBank/DDBJ whole genome shotgun (WGS) entry which is preliminary data.</text>
</comment>
<dbReference type="EMBL" id="QNUK01000039">
    <property type="protein sequence ID" value="KAF5905885.1"/>
    <property type="molecule type" value="Genomic_DNA"/>
</dbReference>
<evidence type="ECO:0000313" key="3">
    <source>
        <dbReference type="Proteomes" id="UP000727407"/>
    </source>
</evidence>
<reference evidence="2" key="1">
    <citation type="submission" date="2020-07" db="EMBL/GenBank/DDBJ databases">
        <title>Clarias magur genome sequencing, assembly and annotation.</title>
        <authorList>
            <person name="Kushwaha B."/>
            <person name="Kumar R."/>
            <person name="Das P."/>
            <person name="Joshi C.G."/>
            <person name="Kumar D."/>
            <person name="Nagpure N.S."/>
            <person name="Pandey M."/>
            <person name="Agarwal S."/>
            <person name="Srivastava S."/>
            <person name="Singh M."/>
            <person name="Sahoo L."/>
            <person name="Jayasankar P."/>
            <person name="Meher P.K."/>
            <person name="Koringa P.G."/>
            <person name="Iquebal M.A."/>
            <person name="Das S.P."/>
            <person name="Bit A."/>
            <person name="Patnaik S."/>
            <person name="Patel N."/>
            <person name="Shah T.M."/>
            <person name="Hinsu A."/>
            <person name="Jena J.K."/>
        </authorList>
    </citation>
    <scope>NUCLEOTIDE SEQUENCE</scope>
    <source>
        <strain evidence="2">CIFAMagur01</strain>
        <tissue evidence="2">Testis</tissue>
    </source>
</reference>
<keyword evidence="3" id="KW-1185">Reference proteome</keyword>
<gene>
    <name evidence="2" type="primary">mas1</name>
    <name evidence="2" type="ORF">DAT39_004404</name>
</gene>
<dbReference type="AlphaFoldDB" id="A0A8J4UXN5"/>